<organism evidence="7 8">
    <name type="scientific">Frieseomelitta varia</name>
    <dbReference type="NCBI Taxonomy" id="561572"/>
    <lineage>
        <taxon>Eukaryota</taxon>
        <taxon>Metazoa</taxon>
        <taxon>Ecdysozoa</taxon>
        <taxon>Arthropoda</taxon>
        <taxon>Hexapoda</taxon>
        <taxon>Insecta</taxon>
        <taxon>Pterygota</taxon>
        <taxon>Neoptera</taxon>
        <taxon>Endopterygota</taxon>
        <taxon>Hymenoptera</taxon>
        <taxon>Apocrita</taxon>
        <taxon>Aculeata</taxon>
        <taxon>Apoidea</taxon>
        <taxon>Anthophila</taxon>
        <taxon>Apidae</taxon>
        <taxon>Frieseomelitta</taxon>
    </lineage>
</organism>
<evidence type="ECO:0000256" key="4">
    <source>
        <dbReference type="SAM" id="MobiDB-lite"/>
    </source>
</evidence>
<comment type="subcellular location">
    <subcellularLocation>
        <location evidence="1">Membrane</location>
    </subcellularLocation>
</comment>
<proteinExistence type="predicted"/>
<keyword evidence="5" id="KW-0812">Transmembrane</keyword>
<evidence type="ECO:0000313" key="8">
    <source>
        <dbReference type="Proteomes" id="UP000655588"/>
    </source>
</evidence>
<evidence type="ECO:0000256" key="3">
    <source>
        <dbReference type="ARBA" id="ARBA00023136"/>
    </source>
</evidence>
<dbReference type="InterPro" id="IPR045860">
    <property type="entry name" value="Snake_toxin-like_sf"/>
</dbReference>
<keyword evidence="8" id="KW-1185">Reference proteome</keyword>
<feature type="compositionally biased region" description="Polar residues" evidence="4">
    <location>
        <begin position="194"/>
        <end position="208"/>
    </location>
</feature>
<dbReference type="EMBL" id="WNWW01000089">
    <property type="protein sequence ID" value="KAF3430263.1"/>
    <property type="molecule type" value="Genomic_DNA"/>
</dbReference>
<evidence type="ECO:0000259" key="6">
    <source>
        <dbReference type="Pfam" id="PF01064"/>
    </source>
</evidence>
<feature type="transmembrane region" description="Helical" evidence="5">
    <location>
        <begin position="234"/>
        <end position="254"/>
    </location>
</feature>
<protein>
    <recommendedName>
        <fullName evidence="6">Activin types I and II receptor domain-containing protein</fullName>
    </recommendedName>
</protein>
<dbReference type="GO" id="GO:0004675">
    <property type="term" value="F:transmembrane receptor protein serine/threonine kinase activity"/>
    <property type="evidence" value="ECO:0007669"/>
    <property type="project" value="InterPro"/>
</dbReference>
<keyword evidence="3 5" id="KW-0472">Membrane</keyword>
<comment type="caution">
    <text evidence="7">The sequence shown here is derived from an EMBL/GenBank/DDBJ whole genome shotgun (WGS) entry which is preliminary data.</text>
</comment>
<dbReference type="AlphaFoldDB" id="A0A833SNW1"/>
<dbReference type="GO" id="GO:0016020">
    <property type="term" value="C:membrane"/>
    <property type="evidence" value="ECO:0007669"/>
    <property type="project" value="UniProtKB-SubCell"/>
</dbReference>
<evidence type="ECO:0000256" key="5">
    <source>
        <dbReference type="SAM" id="Phobius"/>
    </source>
</evidence>
<feature type="domain" description="Activin types I and II receptor" evidence="6">
    <location>
        <begin position="78"/>
        <end position="168"/>
    </location>
</feature>
<keyword evidence="5" id="KW-1133">Transmembrane helix</keyword>
<gene>
    <name evidence="7" type="ORF">E2986_11569</name>
</gene>
<dbReference type="Proteomes" id="UP000655588">
    <property type="component" value="Unassembled WGS sequence"/>
</dbReference>
<feature type="region of interest" description="Disordered" evidence="4">
    <location>
        <begin position="194"/>
        <end position="228"/>
    </location>
</feature>
<accession>A0A833SNW1</accession>
<name>A0A833SNW1_9HYME</name>
<evidence type="ECO:0000256" key="2">
    <source>
        <dbReference type="ARBA" id="ARBA00022729"/>
    </source>
</evidence>
<dbReference type="Pfam" id="PF01064">
    <property type="entry name" value="Activin_recp"/>
    <property type="match status" value="1"/>
</dbReference>
<sequence length="257" mass="28723">MLVAQTPILQTLLFFVFYQKKKKERKNEQTLVDTISESDSIPPRHVYQPVGYRAANLRMLYPVIPDLSVDQRSANRRRCVCTSKACKEAGVDTCRTKFYCYTELILTGDQEFRANATTRGCTKGATPLLCETKSWVTRSTVDRSSAAWIRMPWPRLKCCDSHDYCNADRHANASTWIGDNERPDPEGHVLNYTGSFNGTSPSRDTMGSIQPDPGPIAGGRESPDQFPENRVKPLHVAALILAIAALISVLAACYDYP</sequence>
<dbReference type="Gene3D" id="2.10.60.10">
    <property type="entry name" value="CD59"/>
    <property type="match status" value="1"/>
</dbReference>
<dbReference type="InterPro" id="IPR000472">
    <property type="entry name" value="Activin_recp"/>
</dbReference>
<keyword evidence="2" id="KW-0732">Signal</keyword>
<evidence type="ECO:0000313" key="7">
    <source>
        <dbReference type="EMBL" id="KAF3430263.1"/>
    </source>
</evidence>
<evidence type="ECO:0000256" key="1">
    <source>
        <dbReference type="ARBA" id="ARBA00004370"/>
    </source>
</evidence>
<reference evidence="7" key="1">
    <citation type="submission" date="2019-11" db="EMBL/GenBank/DDBJ databases">
        <title>The nuclear and mitochondrial genomes of Frieseomelitta varia - a highly eusocial stingless bee (Meliponini) with a permanently sterile worker caste.</title>
        <authorList>
            <person name="Freitas F.C.P."/>
            <person name="Lourenco A.P."/>
            <person name="Nunes F.M.F."/>
            <person name="Paschoal A.R."/>
            <person name="Abreu F.C.P."/>
            <person name="Barbin F.O."/>
            <person name="Bataglia L."/>
            <person name="Cardoso-Junior C.A.M."/>
            <person name="Cervoni M.S."/>
            <person name="Silva S.R."/>
            <person name="Dalarmi F."/>
            <person name="Del Lama M.A."/>
            <person name="Depintor T.S."/>
            <person name="Ferreira K.M."/>
            <person name="Goria P.S."/>
            <person name="Jaskot M.C."/>
            <person name="Lago D.C."/>
            <person name="Luna-Lucena D."/>
            <person name="Moda L.M."/>
            <person name="Nascimento L."/>
            <person name="Pedrino M."/>
            <person name="Rabico F.O."/>
            <person name="Sanches F.C."/>
            <person name="Santos D.E."/>
            <person name="Santos C.G."/>
            <person name="Vieira J."/>
            <person name="Lopes T.F."/>
            <person name="Barchuk A.R."/>
            <person name="Hartfelder K."/>
            <person name="Simoes Z.L.P."/>
            <person name="Bitondi M.M.G."/>
            <person name="Pinheiro D.G."/>
        </authorList>
    </citation>
    <scope>NUCLEOTIDE SEQUENCE</scope>
    <source>
        <strain evidence="7">USP_RPSP 00005682</strain>
        <tissue evidence="7">Whole individual</tissue>
    </source>
</reference>